<evidence type="ECO:0000256" key="1">
    <source>
        <dbReference type="ARBA" id="ARBA00023186"/>
    </source>
</evidence>
<keyword evidence="3" id="KW-1185">Reference proteome</keyword>
<accession>A0A8J6A6Y3</accession>
<dbReference type="GO" id="GO:0006457">
    <property type="term" value="P:protein folding"/>
    <property type="evidence" value="ECO:0007669"/>
    <property type="project" value="InterPro"/>
</dbReference>
<sequence length="201" mass="23016">SPNEGEKFKQISQLIKSSLKQRKGTYMTEEKKEPSKKVEQVVVWVPLRASLISFCRRRKGAESEKRRKCLSSTFSNLRRFNRKLALQKNVICGKCEGRGGKKGAGAGMQIRIHQIRPGMVQQLQSVDVEYQNNGHIFEHGGIKCVLNEGTPFHLRPYERVSFPENPFFSPDKLALLGKVLPERKKVDVHQVELVDFDPNRK</sequence>
<reference evidence="2" key="1">
    <citation type="journal article" date="2021" name="Evol. Appl.">
        <title>The genome of the Pyrenean desman and the effects of bottlenecks and inbreeding on the genomic landscape of an endangered species.</title>
        <authorList>
            <person name="Escoda L."/>
            <person name="Castresana J."/>
        </authorList>
    </citation>
    <scope>NUCLEOTIDE SEQUENCE</scope>
    <source>
        <strain evidence="2">IBE-C5619</strain>
    </source>
</reference>
<dbReference type="Proteomes" id="UP000700334">
    <property type="component" value="Unassembled WGS sequence"/>
</dbReference>
<feature type="non-terminal residue" evidence="2">
    <location>
        <position position="1"/>
    </location>
</feature>
<dbReference type="PANTHER" id="PTHR43888">
    <property type="entry name" value="DNAJ-LIKE-2, ISOFORM A-RELATED"/>
    <property type="match status" value="1"/>
</dbReference>
<proteinExistence type="predicted"/>
<dbReference type="GO" id="GO:0030544">
    <property type="term" value="F:Hsp70 protein binding"/>
    <property type="evidence" value="ECO:0007669"/>
    <property type="project" value="InterPro"/>
</dbReference>
<organism evidence="2 3">
    <name type="scientific">Galemys pyrenaicus</name>
    <name type="common">Iberian desman</name>
    <name type="synonym">Pyrenean desman</name>
    <dbReference type="NCBI Taxonomy" id="202257"/>
    <lineage>
        <taxon>Eukaryota</taxon>
        <taxon>Metazoa</taxon>
        <taxon>Chordata</taxon>
        <taxon>Craniata</taxon>
        <taxon>Vertebrata</taxon>
        <taxon>Euteleostomi</taxon>
        <taxon>Mammalia</taxon>
        <taxon>Eutheria</taxon>
        <taxon>Laurasiatheria</taxon>
        <taxon>Eulipotyphla</taxon>
        <taxon>Talpidae</taxon>
        <taxon>Galemys</taxon>
    </lineage>
</organism>
<comment type="caution">
    <text evidence="2">The sequence shown here is derived from an EMBL/GenBank/DDBJ whole genome shotgun (WGS) entry which is preliminary data.</text>
</comment>
<keyword evidence="1" id="KW-0143">Chaperone</keyword>
<dbReference type="EMBL" id="JAGFMF010011788">
    <property type="protein sequence ID" value="KAG8512700.1"/>
    <property type="molecule type" value="Genomic_DNA"/>
</dbReference>
<dbReference type="AlphaFoldDB" id="A0A8J6A6Y3"/>
<evidence type="ECO:0000313" key="3">
    <source>
        <dbReference type="Proteomes" id="UP000700334"/>
    </source>
</evidence>
<protein>
    <submittedName>
        <fullName evidence="2">DnaJ subfamily A member 1</fullName>
    </submittedName>
</protein>
<dbReference type="InterPro" id="IPR044713">
    <property type="entry name" value="DNJA1/2-like"/>
</dbReference>
<name>A0A8J6A6Y3_GALPY</name>
<evidence type="ECO:0000313" key="2">
    <source>
        <dbReference type="EMBL" id="KAG8512700.1"/>
    </source>
</evidence>
<feature type="non-terminal residue" evidence="2">
    <location>
        <position position="201"/>
    </location>
</feature>
<gene>
    <name evidence="2" type="ORF">J0S82_004774</name>
</gene>